<evidence type="ECO:0000256" key="7">
    <source>
        <dbReference type="ARBA" id="ARBA00022786"/>
    </source>
</evidence>
<keyword evidence="7 12" id="KW-0833">Ubl conjugation pathway</keyword>
<evidence type="ECO:0000256" key="10">
    <source>
        <dbReference type="ARBA" id="ARBA00022833"/>
    </source>
</evidence>
<dbReference type="PROSITE" id="PS50235">
    <property type="entry name" value="USP_3"/>
    <property type="match status" value="1"/>
</dbReference>
<dbReference type="Pfam" id="PF00627">
    <property type="entry name" value="UBA"/>
    <property type="match status" value="2"/>
</dbReference>
<dbReference type="InterPro" id="IPR038765">
    <property type="entry name" value="Papain-like_cys_pep_sf"/>
</dbReference>
<keyword evidence="4 12" id="KW-0479">Metal-binding</keyword>
<feature type="domain" description="UBA" evidence="16">
    <location>
        <begin position="716"/>
        <end position="756"/>
    </location>
</feature>
<feature type="domain" description="USP" evidence="17">
    <location>
        <begin position="334"/>
        <end position="853"/>
    </location>
</feature>
<keyword evidence="3 12" id="KW-0645">Protease</keyword>
<dbReference type="FunFam" id="3.90.70.10:FF:000063">
    <property type="entry name" value="Ubiquitin carboxyl-terminal hydrolase"/>
    <property type="match status" value="1"/>
</dbReference>
<reference evidence="19" key="2">
    <citation type="submission" date="2025-09" db="UniProtKB">
        <authorList>
            <consortium name="Ensembl"/>
        </authorList>
    </citation>
    <scope>IDENTIFICATION</scope>
</reference>
<evidence type="ECO:0000256" key="6">
    <source>
        <dbReference type="ARBA" id="ARBA00022771"/>
    </source>
</evidence>
<dbReference type="Pfam" id="PF02148">
    <property type="entry name" value="zf-UBP"/>
    <property type="match status" value="1"/>
</dbReference>
<keyword evidence="6 14" id="KW-0863">Zinc-finger</keyword>
<feature type="binding site" evidence="13">
    <location>
        <position position="228"/>
    </location>
    <ligand>
        <name>Zn(2+)</name>
        <dbReference type="ChEBI" id="CHEBI:29105"/>
    </ligand>
</feature>
<feature type="compositionally biased region" description="Low complexity" evidence="15">
    <location>
        <begin position="786"/>
        <end position="799"/>
    </location>
</feature>
<dbReference type="Proteomes" id="UP000472262">
    <property type="component" value="Unassembled WGS sequence"/>
</dbReference>
<dbReference type="PIRSF" id="PIRSF016308">
    <property type="entry name" value="UBP"/>
    <property type="match status" value="1"/>
</dbReference>
<evidence type="ECO:0000256" key="3">
    <source>
        <dbReference type="ARBA" id="ARBA00022670"/>
    </source>
</evidence>
<dbReference type="OMA" id="ASTECAY"/>
<evidence type="ECO:0000256" key="13">
    <source>
        <dbReference type="PIRSR" id="PIRSR016308-3"/>
    </source>
</evidence>
<dbReference type="InterPro" id="IPR015940">
    <property type="entry name" value="UBA"/>
</dbReference>
<feature type="compositionally biased region" description="Polar residues" evidence="15">
    <location>
        <begin position="775"/>
        <end position="785"/>
    </location>
</feature>
<evidence type="ECO:0000313" key="20">
    <source>
        <dbReference type="Proteomes" id="UP000472262"/>
    </source>
</evidence>
<dbReference type="CDD" id="cd02658">
    <property type="entry name" value="Peptidase_C19B"/>
    <property type="match status" value="1"/>
</dbReference>
<evidence type="ECO:0000259" key="18">
    <source>
        <dbReference type="PROSITE" id="PS50271"/>
    </source>
</evidence>
<dbReference type="FunCoup" id="A0A672M365">
    <property type="interactions" value="1621"/>
</dbReference>
<feature type="binding site" evidence="13">
    <location>
        <position position="208"/>
    </location>
    <ligand>
        <name>Zn(2+)</name>
        <dbReference type="ChEBI" id="CHEBI:29105"/>
    </ligand>
</feature>
<evidence type="ECO:0000313" key="19">
    <source>
        <dbReference type="Ensembl" id="ENSSGRP00000030961.1"/>
    </source>
</evidence>
<keyword evidence="8 12" id="KW-0378">Hydrolase</keyword>
<evidence type="ECO:0000256" key="15">
    <source>
        <dbReference type="SAM" id="MobiDB-lite"/>
    </source>
</evidence>
<evidence type="ECO:0000256" key="11">
    <source>
        <dbReference type="ARBA" id="ARBA00023006"/>
    </source>
</evidence>
<evidence type="ECO:0000256" key="4">
    <source>
        <dbReference type="ARBA" id="ARBA00022723"/>
    </source>
</evidence>
<dbReference type="InterPro" id="IPR013083">
    <property type="entry name" value="Znf_RING/FYVE/PHD"/>
</dbReference>
<dbReference type="FunFam" id="3.30.40.10:FF:000026">
    <property type="entry name" value="Ubiquitin carboxyl-terminal hydrolase"/>
    <property type="match status" value="1"/>
</dbReference>
<dbReference type="InterPro" id="IPR028889">
    <property type="entry name" value="USP"/>
</dbReference>
<dbReference type="FunFam" id="3.30.40.10:FF:000770">
    <property type="entry name" value="Ubiquitin carboxyl-terminal hydrolase"/>
    <property type="match status" value="1"/>
</dbReference>
<comment type="similarity">
    <text evidence="2 12">Belongs to the peptidase C19 family.</text>
</comment>
<dbReference type="Gene3D" id="3.90.70.10">
    <property type="entry name" value="Cysteine proteinases"/>
    <property type="match status" value="1"/>
</dbReference>
<evidence type="ECO:0000259" key="17">
    <source>
        <dbReference type="PROSITE" id="PS50235"/>
    </source>
</evidence>
<dbReference type="SMART" id="SM00290">
    <property type="entry name" value="ZnF_UBP"/>
    <property type="match status" value="1"/>
</dbReference>
<dbReference type="InterPro" id="IPR009060">
    <property type="entry name" value="UBA-like_sf"/>
</dbReference>
<dbReference type="Pfam" id="PF17807">
    <property type="entry name" value="zf-UBP_var"/>
    <property type="match status" value="1"/>
</dbReference>
<sequence length="856" mass="97136">FCRSLKCKSIPGSYARMATDLGELLVPYMPTIRVPRTGDRVFKSECAFSYDSPESEGGLYVCMNSFLGFGREHVERHYRKTGQSVYMHLKRHVKEKATGAAGGAIPRRRNGKIFLDLELNRDFNGDGYEYEDEAKLVIFPDHFEIPLPNIEELPALVTIACDAVLNAPSPYKKQESDSWEEEIQVSRHARSLRQQENGVRIPPSGWKCAKCEMRENLWLNLTDGSVLCGKWFFDGSGGNGHALEHYKETNFPLAVKLDTITPDGADVYSFDEEEAVLDPHISEHLLHFGIDMLQMQRTENGHHTDNHVQPRVSDWEVIQEAGLKLKPVYGSGYTGIKNLGNSCYLSTTMQVLFSIPEFQRAYVGNLQRIFDYSPLDPTQDFNTQMAKLGRGLLSGQYSKPPMKSELIEQVMKEEYKQQQRGISPKMFKALASNGHPEFSSNRQQDAHEFLLHLINLVERNSSGSENPSDVFRFLVEERVQCCQTQNVRYSQRVDYFMQLPVPLEAASNREELIAYESKRKEAEENMRPPPEPVRARIPFTACLQAFTEPENVPDFWSSALQAKSAGVKTSRFASFPEYMVVQIKKFTFGLDWVPKKLDVSVDVPDFLDLNRLRATGLQAGEEELPDLTPPIVIPEDTRAPEIDESSVMQLAEMGFPLEACRKAVYYTGNMGAEMAFNWIIAHMEEPDFAEPLAVPTYMEPDLPSPSLPSTSALDNQPPEESISILTSMGFPRHHTIQALKATNNNLERALDWIFTHPDCEDESEAMSDTADTEPNDNSFSNANAHSDSSLSPDQDLSSPRVRDGPGRKCLPNTEFNKQYHFNFPRWLIYNDHKVCLSERPPKDLGYMYFYRRLSSC</sequence>
<dbReference type="InterPro" id="IPR050185">
    <property type="entry name" value="Ub_carboxyl-term_hydrolase"/>
</dbReference>
<reference evidence="19" key="1">
    <citation type="submission" date="2025-08" db="UniProtKB">
        <authorList>
            <consortium name="Ensembl"/>
        </authorList>
    </citation>
    <scope>IDENTIFICATION</scope>
</reference>
<dbReference type="SUPFAM" id="SSF46934">
    <property type="entry name" value="UBA-like"/>
    <property type="match status" value="1"/>
</dbReference>
<feature type="region of interest" description="Disordered" evidence="15">
    <location>
        <begin position="761"/>
        <end position="809"/>
    </location>
</feature>
<dbReference type="InParanoid" id="A0A672M365"/>
<dbReference type="CDD" id="cd14386">
    <property type="entry name" value="UBA2_UBP5"/>
    <property type="match status" value="1"/>
</dbReference>
<evidence type="ECO:0000256" key="12">
    <source>
        <dbReference type="PIRNR" id="PIRNR016308"/>
    </source>
</evidence>
<feature type="domain" description="UBP-type" evidence="18">
    <location>
        <begin position="184"/>
        <end position="292"/>
    </location>
</feature>
<proteinExistence type="inferred from homology"/>
<keyword evidence="20" id="KW-1185">Reference proteome</keyword>
<dbReference type="PANTHER" id="PTHR21646">
    <property type="entry name" value="UBIQUITIN CARBOXYL-TERMINAL HYDROLASE"/>
    <property type="match status" value="1"/>
</dbReference>
<dbReference type="GO" id="GO:0008270">
    <property type="term" value="F:zinc ion binding"/>
    <property type="evidence" value="ECO:0007669"/>
    <property type="project" value="UniProtKB-UniRule"/>
</dbReference>
<dbReference type="CDD" id="cd14384">
    <property type="entry name" value="UBA1_UBP13"/>
    <property type="match status" value="1"/>
</dbReference>
<evidence type="ECO:0000256" key="8">
    <source>
        <dbReference type="ARBA" id="ARBA00022801"/>
    </source>
</evidence>
<dbReference type="GO" id="GO:0016579">
    <property type="term" value="P:protein deubiquitination"/>
    <property type="evidence" value="ECO:0007669"/>
    <property type="project" value="InterPro"/>
</dbReference>
<name>A0A672M365_SINGR</name>
<feature type="binding site" evidence="13">
    <location>
        <position position="241"/>
    </location>
    <ligand>
        <name>Zn(2+)</name>
        <dbReference type="ChEBI" id="CHEBI:29105"/>
    </ligand>
</feature>
<keyword evidence="10 12" id="KW-0862">Zinc</keyword>
<dbReference type="AlphaFoldDB" id="A0A672M365"/>
<dbReference type="GO" id="GO:0006914">
    <property type="term" value="P:autophagy"/>
    <property type="evidence" value="ECO:0007669"/>
    <property type="project" value="UniProtKB-KW"/>
</dbReference>
<evidence type="ECO:0000256" key="5">
    <source>
        <dbReference type="ARBA" id="ARBA00022737"/>
    </source>
</evidence>
<organism evidence="19 20">
    <name type="scientific">Sinocyclocheilus grahami</name>
    <name type="common">Dianchi golden-line fish</name>
    <name type="synonym">Barbus grahami</name>
    <dbReference type="NCBI Taxonomy" id="75366"/>
    <lineage>
        <taxon>Eukaryota</taxon>
        <taxon>Metazoa</taxon>
        <taxon>Chordata</taxon>
        <taxon>Craniata</taxon>
        <taxon>Vertebrata</taxon>
        <taxon>Euteleostomi</taxon>
        <taxon>Actinopterygii</taxon>
        <taxon>Neopterygii</taxon>
        <taxon>Teleostei</taxon>
        <taxon>Ostariophysi</taxon>
        <taxon>Cypriniformes</taxon>
        <taxon>Cyprinidae</taxon>
        <taxon>Cyprininae</taxon>
        <taxon>Sinocyclocheilus</taxon>
    </lineage>
</organism>
<evidence type="ECO:0000256" key="14">
    <source>
        <dbReference type="PROSITE-ProRule" id="PRU00502"/>
    </source>
</evidence>
<feature type="compositionally biased region" description="Acidic residues" evidence="15">
    <location>
        <begin position="761"/>
        <end position="774"/>
    </location>
</feature>
<dbReference type="Gene3D" id="3.30.40.10">
    <property type="entry name" value="Zinc/RING finger domain, C3HC4 (zinc finger)"/>
    <property type="match status" value="2"/>
</dbReference>
<dbReference type="SMART" id="SM00165">
    <property type="entry name" value="UBA"/>
    <property type="match status" value="2"/>
</dbReference>
<dbReference type="Pfam" id="PF00443">
    <property type="entry name" value="UCH"/>
    <property type="match status" value="1"/>
</dbReference>
<evidence type="ECO:0000256" key="9">
    <source>
        <dbReference type="ARBA" id="ARBA00022807"/>
    </source>
</evidence>
<evidence type="ECO:0000256" key="2">
    <source>
        <dbReference type="ARBA" id="ARBA00009085"/>
    </source>
</evidence>
<dbReference type="Ensembl" id="ENSSGRT00000033245.1">
    <property type="protein sequence ID" value="ENSSGRP00000030961.1"/>
    <property type="gene ID" value="ENSSGRG00000017413.1"/>
</dbReference>
<dbReference type="PROSITE" id="PS50271">
    <property type="entry name" value="ZF_UBP"/>
    <property type="match status" value="1"/>
</dbReference>
<evidence type="ECO:0000259" key="16">
    <source>
        <dbReference type="PROSITE" id="PS50030"/>
    </source>
</evidence>
<feature type="domain" description="UBA" evidence="16">
    <location>
        <begin position="641"/>
        <end position="682"/>
    </location>
</feature>
<dbReference type="PANTHER" id="PTHR21646:SF105">
    <property type="entry name" value="UBIQUITIN CARBOXYL-TERMINAL HYDROLASE 13"/>
    <property type="match status" value="1"/>
</dbReference>
<keyword evidence="9 12" id="KW-0788">Thiol protease</keyword>
<dbReference type="Gene3D" id="1.10.8.10">
    <property type="entry name" value="DNA helicase RuvA subunit, C-terminal domain"/>
    <property type="match status" value="2"/>
</dbReference>
<dbReference type="SUPFAM" id="SSF54001">
    <property type="entry name" value="Cysteine proteinases"/>
    <property type="match status" value="1"/>
</dbReference>
<dbReference type="InterPro" id="IPR016652">
    <property type="entry name" value="Ubiquitinyl_hydrolase"/>
</dbReference>
<dbReference type="EC" id="3.4.19.12" evidence="12"/>
<evidence type="ECO:0000256" key="1">
    <source>
        <dbReference type="ARBA" id="ARBA00000707"/>
    </source>
</evidence>
<dbReference type="GO" id="GO:0004843">
    <property type="term" value="F:cysteine-type deubiquitinase activity"/>
    <property type="evidence" value="ECO:0007669"/>
    <property type="project" value="UniProtKB-UniRule"/>
</dbReference>
<protein>
    <recommendedName>
        <fullName evidence="12">Ubiquitin carboxyl-terminal hydrolase</fullName>
        <ecNumber evidence="12">3.4.19.12</ecNumber>
    </recommendedName>
</protein>
<feature type="region of interest" description="Disordered" evidence="15">
    <location>
        <begin position="695"/>
        <end position="717"/>
    </location>
</feature>
<dbReference type="SUPFAM" id="SSF57850">
    <property type="entry name" value="RING/U-box"/>
    <property type="match status" value="1"/>
</dbReference>
<dbReference type="InterPro" id="IPR041432">
    <property type="entry name" value="UBP13_Znf-UBP_var"/>
</dbReference>
<comment type="catalytic activity">
    <reaction evidence="1 12">
        <text>Thiol-dependent hydrolysis of ester, thioester, amide, peptide and isopeptide bonds formed by the C-terminal Gly of ubiquitin (a 76-residue protein attached to proteins as an intracellular targeting signal).</text>
        <dbReference type="EC" id="3.4.19.12"/>
    </reaction>
</comment>
<dbReference type="FunFam" id="1.10.8.10:FF:000016">
    <property type="entry name" value="Ubiquitin carboxyl-terminal hydrolase"/>
    <property type="match status" value="1"/>
</dbReference>
<gene>
    <name evidence="19" type="primary">usp13</name>
</gene>
<dbReference type="InterPro" id="IPR001394">
    <property type="entry name" value="Peptidase_C19_UCH"/>
</dbReference>
<dbReference type="PROSITE" id="PS50030">
    <property type="entry name" value="UBA"/>
    <property type="match status" value="2"/>
</dbReference>
<keyword evidence="11" id="KW-0072">Autophagy</keyword>
<dbReference type="GO" id="GO:0006508">
    <property type="term" value="P:proteolysis"/>
    <property type="evidence" value="ECO:0007669"/>
    <property type="project" value="UniProtKB-KW"/>
</dbReference>
<dbReference type="InterPro" id="IPR001607">
    <property type="entry name" value="Znf_UBP"/>
</dbReference>
<keyword evidence="5" id="KW-0677">Repeat</keyword>
<accession>A0A672M365</accession>
<feature type="binding site" evidence="13">
    <location>
        <position position="211"/>
    </location>
    <ligand>
        <name>Zn(2+)</name>
        <dbReference type="ChEBI" id="CHEBI:29105"/>
    </ligand>
</feature>